<dbReference type="EMBL" id="FNAJ01000003">
    <property type="protein sequence ID" value="SDE00223.1"/>
    <property type="molecule type" value="Genomic_DNA"/>
</dbReference>
<evidence type="ECO:0000313" key="5">
    <source>
        <dbReference type="Proteomes" id="UP000198717"/>
    </source>
</evidence>
<evidence type="ECO:0000259" key="2">
    <source>
        <dbReference type="Pfam" id="PF00561"/>
    </source>
</evidence>
<feature type="domain" description="AB hydrolase-1" evidence="2">
    <location>
        <begin position="27"/>
        <end position="272"/>
    </location>
</feature>
<organism evidence="3 6">
    <name type="scientific">Myxococcus virescens</name>
    <dbReference type="NCBI Taxonomy" id="83456"/>
    <lineage>
        <taxon>Bacteria</taxon>
        <taxon>Pseudomonadati</taxon>
        <taxon>Myxococcota</taxon>
        <taxon>Myxococcia</taxon>
        <taxon>Myxococcales</taxon>
        <taxon>Cystobacterineae</taxon>
        <taxon>Myxococcaceae</taxon>
        <taxon>Myxococcus</taxon>
    </lineage>
</organism>
<dbReference type="InterPro" id="IPR029058">
    <property type="entry name" value="AB_hydrolase_fold"/>
</dbReference>
<reference evidence="4 5" key="1">
    <citation type="submission" date="2016-10" db="EMBL/GenBank/DDBJ databases">
        <authorList>
            <person name="Varghese N."/>
            <person name="Submissions S."/>
        </authorList>
    </citation>
    <scope>NUCLEOTIDE SEQUENCE [LARGE SCALE GENOMIC DNA]</scope>
    <source>
        <strain evidence="4 5">DSM 2260</strain>
    </source>
</reference>
<dbReference type="Pfam" id="PF00561">
    <property type="entry name" value="Abhydrolase_1"/>
    <property type="match status" value="1"/>
</dbReference>
<dbReference type="AlphaFoldDB" id="A0A511HEP8"/>
<dbReference type="InterPro" id="IPR000639">
    <property type="entry name" value="Epox_hydrolase-like"/>
</dbReference>
<reference evidence="3 6" key="2">
    <citation type="submission" date="2019-07" db="EMBL/GenBank/DDBJ databases">
        <title>Whole genome shotgun sequence of Myxococcus virescens NBRC 100334.</title>
        <authorList>
            <person name="Hosoyama A."/>
            <person name="Uohara A."/>
            <person name="Ohji S."/>
            <person name="Ichikawa N."/>
        </authorList>
    </citation>
    <scope>NUCLEOTIDE SEQUENCE [LARGE SCALE GENOMIC DNA]</scope>
    <source>
        <strain evidence="3 6">NBRC 100334</strain>
    </source>
</reference>
<dbReference type="EMBL" id="BJVY01000021">
    <property type="protein sequence ID" value="GEL72020.1"/>
    <property type="molecule type" value="Genomic_DNA"/>
</dbReference>
<proteinExistence type="predicted"/>
<evidence type="ECO:0000313" key="3">
    <source>
        <dbReference type="EMBL" id="GEL72020.1"/>
    </source>
</evidence>
<keyword evidence="5" id="KW-1185">Reference proteome</keyword>
<dbReference type="PRINTS" id="PR00412">
    <property type="entry name" value="EPOXHYDRLASE"/>
</dbReference>
<dbReference type="PRINTS" id="PR00111">
    <property type="entry name" value="ABHYDROLASE"/>
</dbReference>
<dbReference type="Gene3D" id="3.40.50.1820">
    <property type="entry name" value="alpha/beta hydrolase"/>
    <property type="match status" value="1"/>
</dbReference>
<evidence type="ECO:0000256" key="1">
    <source>
        <dbReference type="ARBA" id="ARBA00022801"/>
    </source>
</evidence>
<comment type="caution">
    <text evidence="3">The sequence shown here is derived from an EMBL/GenBank/DDBJ whole genome shotgun (WGS) entry which is preliminary data.</text>
</comment>
<dbReference type="InterPro" id="IPR000073">
    <property type="entry name" value="AB_hydrolase_1"/>
</dbReference>
<sequence length="299" mass="34285">MPAVHHRTVEVEGLEIFYREAGPEDAPVVLLPHGYPCSSFQFRNLLPALADAWRLIAPDAPGFGYSATPEPSRFSYTFDGYARFLERFVETLGLRRYALYLHDYGSQFGFRLALRAPERVAALVIQNGDIYVDQFGPKYRMLKESWANPTPERRAKLMAAVSEDGFRDEFIGEIPECLVDRVSPDLWTLSWSLVERFGRKENLVHLLEDQRTTLAWMSRYQAYLREHQPPTLILWGPHDGYMPEGAGRAYLRDVPDAELHVLDAGHWALETHLDEIVSHMRGFLQRVHSVHMESSASLL</sequence>
<accession>A0A511HEP8</accession>
<protein>
    <submittedName>
        <fullName evidence="3">Hydrolase</fullName>
    </submittedName>
    <submittedName>
        <fullName evidence="4">Pimeloyl-ACP methyl ester carboxylesterase</fullName>
    </submittedName>
</protein>
<dbReference type="RefSeq" id="WP_090489858.1">
    <property type="nucleotide sequence ID" value="NZ_BJVY01000021.1"/>
</dbReference>
<dbReference type="Proteomes" id="UP000198717">
    <property type="component" value="Unassembled WGS sequence"/>
</dbReference>
<keyword evidence="1 3" id="KW-0378">Hydrolase</keyword>
<dbReference type="GO" id="GO:0004301">
    <property type="term" value="F:epoxide hydrolase activity"/>
    <property type="evidence" value="ECO:0007669"/>
    <property type="project" value="TreeGrafter"/>
</dbReference>
<dbReference type="Proteomes" id="UP000321224">
    <property type="component" value="Unassembled WGS sequence"/>
</dbReference>
<gene>
    <name evidence="3" type="ORF">MVI01_38040</name>
    <name evidence="4" type="ORF">SAMN04488504_103608</name>
</gene>
<name>A0A511HEP8_9BACT</name>
<dbReference type="PANTHER" id="PTHR42977">
    <property type="entry name" value="HYDROLASE-RELATED"/>
    <property type="match status" value="1"/>
</dbReference>
<evidence type="ECO:0000313" key="6">
    <source>
        <dbReference type="Proteomes" id="UP000321224"/>
    </source>
</evidence>
<evidence type="ECO:0000313" key="4">
    <source>
        <dbReference type="EMBL" id="SDE00223.1"/>
    </source>
</evidence>
<dbReference type="SUPFAM" id="SSF53474">
    <property type="entry name" value="alpha/beta-Hydrolases"/>
    <property type="match status" value="1"/>
</dbReference>
<dbReference type="InterPro" id="IPR051340">
    <property type="entry name" value="Haloalkane_dehalogenase"/>
</dbReference>
<dbReference type="PANTHER" id="PTHR42977:SF3">
    <property type="entry name" value="AB HYDROLASE-1 DOMAIN-CONTAINING PROTEIN"/>
    <property type="match status" value="1"/>
</dbReference>